<name>A0ABR8D908_9NOST</name>
<dbReference type="EMBL" id="JACJSG010000026">
    <property type="protein sequence ID" value="MBD2502626.1"/>
    <property type="molecule type" value="Genomic_DNA"/>
</dbReference>
<reference evidence="2 3" key="1">
    <citation type="journal article" date="2020" name="ISME J.">
        <title>Comparative genomics reveals insights into cyanobacterial evolution and habitat adaptation.</title>
        <authorList>
            <person name="Chen M.Y."/>
            <person name="Teng W.K."/>
            <person name="Zhao L."/>
            <person name="Hu C.X."/>
            <person name="Zhou Y.K."/>
            <person name="Han B.P."/>
            <person name="Song L.R."/>
            <person name="Shu W.S."/>
        </authorList>
    </citation>
    <scope>NUCLEOTIDE SEQUENCE [LARGE SCALE GENOMIC DNA]</scope>
    <source>
        <strain evidence="2 3">FACHB-119</strain>
    </source>
</reference>
<dbReference type="InterPro" id="IPR018745">
    <property type="entry name" value="MpsC"/>
</dbReference>
<dbReference type="RefSeq" id="WP_190475065.1">
    <property type="nucleotide sequence ID" value="NZ_JACJSG010000026.1"/>
</dbReference>
<sequence length="134" mass="14955">MVNPTIGELERKISQRVSTLYNEKIGRRPTQIICHFFDSELVISLENSVSQIEQTLLAAGHEGLAEQIRTLLDKIIKPQLKIILEEVIGKPITDLMSSTNLVTGRTGIVVVLDQLPEVRNPESIPKANWKNSAD</sequence>
<proteinExistence type="predicted"/>
<dbReference type="Pfam" id="PF10057">
    <property type="entry name" value="MpsC"/>
    <property type="match status" value="1"/>
</dbReference>
<dbReference type="Proteomes" id="UP000661112">
    <property type="component" value="Unassembled WGS sequence"/>
</dbReference>
<organism evidence="2 3">
    <name type="scientific">Anabaena azotica FACHB-119</name>
    <dbReference type="NCBI Taxonomy" id="947527"/>
    <lineage>
        <taxon>Bacteria</taxon>
        <taxon>Bacillati</taxon>
        <taxon>Cyanobacteriota</taxon>
        <taxon>Cyanophyceae</taxon>
        <taxon>Nostocales</taxon>
        <taxon>Nostocaceae</taxon>
        <taxon>Anabaena</taxon>
        <taxon>Anabaena azotica</taxon>
    </lineage>
</organism>
<feature type="domain" description="Na+-translocating membrane potential-generating system MpsC" evidence="1">
    <location>
        <begin position="6"/>
        <end position="114"/>
    </location>
</feature>
<evidence type="ECO:0000313" key="3">
    <source>
        <dbReference type="Proteomes" id="UP000661112"/>
    </source>
</evidence>
<evidence type="ECO:0000313" key="2">
    <source>
        <dbReference type="EMBL" id="MBD2502626.1"/>
    </source>
</evidence>
<accession>A0ABR8D908</accession>
<gene>
    <name evidence="2" type="ORF">H6G83_18770</name>
</gene>
<evidence type="ECO:0000259" key="1">
    <source>
        <dbReference type="Pfam" id="PF10057"/>
    </source>
</evidence>
<protein>
    <submittedName>
        <fullName evidence="2">DUF2294 domain-containing protein</fullName>
    </submittedName>
</protein>
<comment type="caution">
    <text evidence="2">The sequence shown here is derived from an EMBL/GenBank/DDBJ whole genome shotgun (WGS) entry which is preliminary data.</text>
</comment>
<keyword evidence="3" id="KW-1185">Reference proteome</keyword>